<sequence length="551" mass="63447">MNKQQNFDFTPSNDLNRLFKNLNIERGPQRSSSDKEVQFIPPWETKIGQLQQVVRSLHQNANIYLQNRGSVIVRCYPFKSEYYMNIVYELIRNSIAAVNQFARAHFAGDISPILIQSYNGNCTPIVLSPLPFGVPIYIPNERLTDIILLRVRFNCPEVALYFLQTFNRAVYAVFDRNAMRVPFVHSDLTRPERLLRNRLQQICQQKNAGRFGSRPPMQGKNEDYSLAYYRSLCQSGERYFHNGIQLYKEYPSRQTEPVPFQSFSELQYLHVVVASLRKFAVIFNQKECSVIIQNVDLDNGSDMDLERITTLVYNVVNTQLFRDRFLGLQERNKGIPSPQINSNSYLPVRIERVERLPQPRNGLNRGGKDEINKKTSDVNADTSVNKSMRKGRPPLIRATFRSKEAAQAFCQLFKECQKLAEQKEYEATHDDGNSSCNSYSDLSESEIFIGKEENSSKKGHKNNRKHAKTSLFPNAFAHRDLTPPELALGYALRIFCREKNGSSSYGFKNENKGITINNAGGGEHQRKHFRYYVRGGRIFERSNNTPVQTKS</sequence>
<accession>A0A1I8BR32</accession>
<feature type="region of interest" description="Disordered" evidence="1">
    <location>
        <begin position="358"/>
        <end position="390"/>
    </location>
</feature>
<organism evidence="2 3">
    <name type="scientific">Meloidogyne hapla</name>
    <name type="common">Root-knot nematode worm</name>
    <dbReference type="NCBI Taxonomy" id="6305"/>
    <lineage>
        <taxon>Eukaryota</taxon>
        <taxon>Metazoa</taxon>
        <taxon>Ecdysozoa</taxon>
        <taxon>Nematoda</taxon>
        <taxon>Chromadorea</taxon>
        <taxon>Rhabditida</taxon>
        <taxon>Tylenchina</taxon>
        <taxon>Tylenchomorpha</taxon>
        <taxon>Tylenchoidea</taxon>
        <taxon>Meloidogynidae</taxon>
        <taxon>Meloidogyninae</taxon>
        <taxon>Meloidogyne</taxon>
    </lineage>
</organism>
<feature type="compositionally biased region" description="Polar residues" evidence="1">
    <location>
        <begin position="377"/>
        <end position="386"/>
    </location>
</feature>
<dbReference type="WBParaSite" id="MhA1_Contig417.frz3.gene22">
    <property type="protein sequence ID" value="MhA1_Contig417.frz3.gene22"/>
    <property type="gene ID" value="MhA1_Contig417.frz3.gene22"/>
</dbReference>
<proteinExistence type="predicted"/>
<evidence type="ECO:0000256" key="1">
    <source>
        <dbReference type="SAM" id="MobiDB-lite"/>
    </source>
</evidence>
<name>A0A1I8BR32_MELHA</name>
<dbReference type="AlphaFoldDB" id="A0A1I8BR32"/>
<feature type="compositionally biased region" description="Basic and acidic residues" evidence="1">
    <location>
        <begin position="366"/>
        <end position="376"/>
    </location>
</feature>
<evidence type="ECO:0000313" key="2">
    <source>
        <dbReference type="Proteomes" id="UP000095281"/>
    </source>
</evidence>
<evidence type="ECO:0000313" key="3">
    <source>
        <dbReference type="WBParaSite" id="MhA1_Contig417.frz3.gene22"/>
    </source>
</evidence>
<dbReference type="Proteomes" id="UP000095281">
    <property type="component" value="Unplaced"/>
</dbReference>
<keyword evidence="2" id="KW-1185">Reference proteome</keyword>
<protein>
    <submittedName>
        <fullName evidence="3">Protein-serine/threonine kinase</fullName>
    </submittedName>
</protein>
<reference evidence="3" key="1">
    <citation type="submission" date="2016-11" db="UniProtKB">
        <authorList>
            <consortium name="WormBaseParasite"/>
        </authorList>
    </citation>
    <scope>IDENTIFICATION</scope>
</reference>